<dbReference type="PRINTS" id="PR00039">
    <property type="entry name" value="HTHLYSR"/>
</dbReference>
<keyword evidence="3" id="KW-0238">DNA-binding</keyword>
<dbReference type="SUPFAM" id="SSF46785">
    <property type="entry name" value="Winged helix' DNA-binding domain"/>
    <property type="match status" value="1"/>
</dbReference>
<organism evidence="6 7">
    <name type="scientific">Pseudoneobacillus rhizosphaerae</name>
    <dbReference type="NCBI Taxonomy" id="2880968"/>
    <lineage>
        <taxon>Bacteria</taxon>
        <taxon>Bacillati</taxon>
        <taxon>Bacillota</taxon>
        <taxon>Bacilli</taxon>
        <taxon>Bacillales</taxon>
        <taxon>Bacillaceae</taxon>
        <taxon>Pseudoneobacillus</taxon>
    </lineage>
</organism>
<gene>
    <name evidence="6" type="primary">hdfR_1</name>
    <name evidence="6" type="ORF">NEOCIP111885_02841</name>
</gene>
<dbReference type="InterPro" id="IPR036388">
    <property type="entry name" value="WH-like_DNA-bd_sf"/>
</dbReference>
<dbReference type="GO" id="GO:0003700">
    <property type="term" value="F:DNA-binding transcription factor activity"/>
    <property type="evidence" value="ECO:0007669"/>
    <property type="project" value="InterPro"/>
</dbReference>
<comment type="caution">
    <text evidence="6">The sequence shown here is derived from an EMBL/GenBank/DDBJ whole genome shotgun (WGS) entry which is preliminary data.</text>
</comment>
<evidence type="ECO:0000256" key="2">
    <source>
        <dbReference type="ARBA" id="ARBA00023015"/>
    </source>
</evidence>
<keyword evidence="2" id="KW-0805">Transcription regulation</keyword>
<keyword evidence="4" id="KW-0804">Transcription</keyword>
<proteinExistence type="inferred from homology"/>
<dbReference type="GO" id="GO:0000976">
    <property type="term" value="F:transcription cis-regulatory region binding"/>
    <property type="evidence" value="ECO:0007669"/>
    <property type="project" value="TreeGrafter"/>
</dbReference>
<dbReference type="Gene3D" id="1.10.10.10">
    <property type="entry name" value="Winged helix-like DNA-binding domain superfamily/Winged helix DNA-binding domain"/>
    <property type="match status" value="1"/>
</dbReference>
<accession>A0A9C7GBE3</accession>
<evidence type="ECO:0000313" key="6">
    <source>
        <dbReference type="EMBL" id="CAG9609100.1"/>
    </source>
</evidence>
<dbReference type="PANTHER" id="PTHR30126">
    <property type="entry name" value="HTH-TYPE TRANSCRIPTIONAL REGULATOR"/>
    <property type="match status" value="1"/>
</dbReference>
<dbReference type="Proteomes" id="UP000789845">
    <property type="component" value="Unassembled WGS sequence"/>
</dbReference>
<dbReference type="EMBL" id="CAKJTG010000016">
    <property type="protein sequence ID" value="CAG9609100.1"/>
    <property type="molecule type" value="Genomic_DNA"/>
</dbReference>
<protein>
    <submittedName>
        <fullName evidence="6">HTH-type transcriptional regulator HdfR</fullName>
    </submittedName>
</protein>
<evidence type="ECO:0000259" key="5">
    <source>
        <dbReference type="PROSITE" id="PS50931"/>
    </source>
</evidence>
<dbReference type="InterPro" id="IPR000847">
    <property type="entry name" value="LysR_HTH_N"/>
</dbReference>
<name>A0A9C7GBE3_9BACI</name>
<comment type="similarity">
    <text evidence="1">Belongs to the LysR transcriptional regulatory family.</text>
</comment>
<dbReference type="PROSITE" id="PS50931">
    <property type="entry name" value="HTH_LYSR"/>
    <property type="match status" value="1"/>
</dbReference>
<dbReference type="Pfam" id="PF00126">
    <property type="entry name" value="HTH_1"/>
    <property type="match status" value="1"/>
</dbReference>
<dbReference type="RefSeq" id="WP_230497338.1">
    <property type="nucleotide sequence ID" value="NZ_CAKJTG010000016.1"/>
</dbReference>
<dbReference type="Pfam" id="PF03466">
    <property type="entry name" value="LysR_substrate"/>
    <property type="match status" value="1"/>
</dbReference>
<feature type="domain" description="HTH lysR-type" evidence="5">
    <location>
        <begin position="1"/>
        <end position="58"/>
    </location>
</feature>
<dbReference type="InterPro" id="IPR005119">
    <property type="entry name" value="LysR_subst-bd"/>
</dbReference>
<evidence type="ECO:0000256" key="4">
    <source>
        <dbReference type="ARBA" id="ARBA00023163"/>
    </source>
</evidence>
<evidence type="ECO:0000256" key="1">
    <source>
        <dbReference type="ARBA" id="ARBA00009437"/>
    </source>
</evidence>
<evidence type="ECO:0000256" key="3">
    <source>
        <dbReference type="ARBA" id="ARBA00023125"/>
    </source>
</evidence>
<reference evidence="6" key="1">
    <citation type="submission" date="2021-10" db="EMBL/GenBank/DDBJ databases">
        <authorList>
            <person name="Criscuolo A."/>
        </authorList>
    </citation>
    <scope>NUCLEOTIDE SEQUENCE</scope>
    <source>
        <strain evidence="6">CIP111885</strain>
    </source>
</reference>
<dbReference type="AlphaFoldDB" id="A0A9C7GBE3"/>
<dbReference type="InterPro" id="IPR036390">
    <property type="entry name" value="WH_DNA-bd_sf"/>
</dbReference>
<keyword evidence="7" id="KW-1185">Reference proteome</keyword>
<dbReference type="PANTHER" id="PTHR30126:SF40">
    <property type="entry name" value="HTH-TYPE TRANSCRIPTIONAL REGULATOR GLTR"/>
    <property type="match status" value="1"/>
</dbReference>
<dbReference type="SUPFAM" id="SSF53850">
    <property type="entry name" value="Periplasmic binding protein-like II"/>
    <property type="match status" value="1"/>
</dbReference>
<evidence type="ECO:0000313" key="7">
    <source>
        <dbReference type="Proteomes" id="UP000789845"/>
    </source>
</evidence>
<dbReference type="Gene3D" id="3.40.190.10">
    <property type="entry name" value="Periplasmic binding protein-like II"/>
    <property type="match status" value="2"/>
</dbReference>
<sequence>MSFQFIDTFLTVAQCKSLSAAAKELHCAQTTVSQRIKNMEMEFGYQLIERSKGKKELNLTPMGEEFYKLAEEWNRLSHEAKLIQTRGEKLAITIGAVDSINNFLLPNVIQNLNNNQLNLQLTIHTLHSVHLYSEVEKRQLDIAFSLQNRVHQNVQVENYFESQMVVLISNKNDNFKSEKIHPRELDPNYELFMPFGLEYQSWHAYWWDPLATSRVRIDCTPLLITLLQNPSQWAIVPKHIATMAIKTGNYKFYELVDNPPPYTVYKLTHKKATTLTKKSINIFDEYFQLEYTQNNLS</sequence>